<proteinExistence type="predicted"/>
<protein>
    <submittedName>
        <fullName evidence="1">Uncharacterized protein</fullName>
    </submittedName>
</protein>
<organism evidence="1 2">
    <name type="scientific">Streptomyces angustmyceticus</name>
    <dbReference type="NCBI Taxonomy" id="285578"/>
    <lineage>
        <taxon>Bacteria</taxon>
        <taxon>Bacillati</taxon>
        <taxon>Actinomycetota</taxon>
        <taxon>Actinomycetes</taxon>
        <taxon>Kitasatosporales</taxon>
        <taxon>Streptomycetaceae</taxon>
        <taxon>Streptomyces</taxon>
    </lineage>
</organism>
<dbReference type="AlphaFoldDB" id="A0A5J4LRV7"/>
<sequence length="124" mass="13890">MRPRDSDLQTPWIRTQLIDWLVKLSDRSWQEENWVAHPSSSSRFDDALDFFDDSGVLDEPRGRLGYVLVDEAEVAAMAALNSALDSVLTKDSSGDEERIHSQEWGGVVKAANEALRTLRSSLGE</sequence>
<keyword evidence="2" id="KW-1185">Reference proteome</keyword>
<dbReference type="RefSeq" id="WP_425275735.1">
    <property type="nucleotide sequence ID" value="NZ_JBFACF010000058.1"/>
</dbReference>
<accession>A0A5J4LRV7</accession>
<reference evidence="1 2" key="1">
    <citation type="submission" date="2019-10" db="EMBL/GenBank/DDBJ databases">
        <title>Whole genome shotgun sequence of Streptomyces angustmyceticus NBRC 3934.</title>
        <authorList>
            <person name="Hosoyama A."/>
            <person name="Ichikawa N."/>
            <person name="Kimura A."/>
            <person name="Kitahashi Y."/>
            <person name="Komaki H."/>
            <person name="Uohara A."/>
        </authorList>
    </citation>
    <scope>NUCLEOTIDE SEQUENCE [LARGE SCALE GENOMIC DNA]</scope>
    <source>
        <strain evidence="1 2">NBRC 3934</strain>
    </source>
</reference>
<dbReference type="Pfam" id="PF25656">
    <property type="entry name" value="DUF7945"/>
    <property type="match status" value="1"/>
</dbReference>
<evidence type="ECO:0000313" key="2">
    <source>
        <dbReference type="Proteomes" id="UP000325598"/>
    </source>
</evidence>
<dbReference type="NCBIfam" id="NF047838">
    <property type="entry name" value="SCO4402_fam"/>
    <property type="match status" value="1"/>
</dbReference>
<gene>
    <name evidence="1" type="ORF">San01_72290</name>
</gene>
<dbReference type="InterPro" id="IPR057705">
    <property type="entry name" value="DUF7945"/>
</dbReference>
<comment type="caution">
    <text evidence="1">The sequence shown here is derived from an EMBL/GenBank/DDBJ whole genome shotgun (WGS) entry which is preliminary data.</text>
</comment>
<dbReference type="Proteomes" id="UP000325598">
    <property type="component" value="Unassembled WGS sequence"/>
</dbReference>
<name>A0A5J4LRV7_9ACTN</name>
<evidence type="ECO:0000313" key="1">
    <source>
        <dbReference type="EMBL" id="GES34741.1"/>
    </source>
</evidence>
<dbReference type="EMBL" id="BLAG01000039">
    <property type="protein sequence ID" value="GES34741.1"/>
    <property type="molecule type" value="Genomic_DNA"/>
</dbReference>